<gene>
    <name evidence="1" type="ORF">LSH36_708g01009</name>
</gene>
<comment type="caution">
    <text evidence="1">The sequence shown here is derived from an EMBL/GenBank/DDBJ whole genome shotgun (WGS) entry which is preliminary data.</text>
</comment>
<organism evidence="1 2">
    <name type="scientific">Paralvinella palmiformis</name>
    <dbReference type="NCBI Taxonomy" id="53620"/>
    <lineage>
        <taxon>Eukaryota</taxon>
        <taxon>Metazoa</taxon>
        <taxon>Spiralia</taxon>
        <taxon>Lophotrochozoa</taxon>
        <taxon>Annelida</taxon>
        <taxon>Polychaeta</taxon>
        <taxon>Sedentaria</taxon>
        <taxon>Canalipalpata</taxon>
        <taxon>Terebellida</taxon>
        <taxon>Terebelliformia</taxon>
        <taxon>Alvinellidae</taxon>
        <taxon>Paralvinella</taxon>
    </lineage>
</organism>
<accession>A0AAD9MUX0</accession>
<name>A0AAD9MUX0_9ANNE</name>
<dbReference type="AlphaFoldDB" id="A0AAD9MUX0"/>
<keyword evidence="2" id="KW-1185">Reference proteome</keyword>
<dbReference type="Proteomes" id="UP001208570">
    <property type="component" value="Unassembled WGS sequence"/>
</dbReference>
<sequence length="64" mass="7377">MYSNVCKPFNISTSRNILTYRRCLSQILKRHASQHYSMPPTSDDLPRSAGIMSMFRLPVVDETN</sequence>
<dbReference type="EMBL" id="JAODUP010000708">
    <property type="protein sequence ID" value="KAK2145028.1"/>
    <property type="molecule type" value="Genomic_DNA"/>
</dbReference>
<protein>
    <submittedName>
        <fullName evidence="1">Uncharacterized protein</fullName>
    </submittedName>
</protein>
<feature type="non-terminal residue" evidence="1">
    <location>
        <position position="64"/>
    </location>
</feature>
<proteinExistence type="predicted"/>
<reference evidence="1" key="1">
    <citation type="journal article" date="2023" name="Mol. Biol. Evol.">
        <title>Third-Generation Sequencing Reveals the Adaptive Role of the Epigenome in Three Deep-Sea Polychaetes.</title>
        <authorList>
            <person name="Perez M."/>
            <person name="Aroh O."/>
            <person name="Sun Y."/>
            <person name="Lan Y."/>
            <person name="Juniper S.K."/>
            <person name="Young C.R."/>
            <person name="Angers B."/>
            <person name="Qian P.Y."/>
        </authorList>
    </citation>
    <scope>NUCLEOTIDE SEQUENCE</scope>
    <source>
        <strain evidence="1">P08H-3</strain>
    </source>
</reference>
<evidence type="ECO:0000313" key="2">
    <source>
        <dbReference type="Proteomes" id="UP001208570"/>
    </source>
</evidence>
<evidence type="ECO:0000313" key="1">
    <source>
        <dbReference type="EMBL" id="KAK2145028.1"/>
    </source>
</evidence>